<dbReference type="PANTHER" id="PTHR18895">
    <property type="entry name" value="HEMK METHYLTRANSFERASE"/>
    <property type="match status" value="1"/>
</dbReference>
<keyword evidence="6" id="KW-1185">Reference proteome</keyword>
<dbReference type="GO" id="GO:0032259">
    <property type="term" value="P:methylation"/>
    <property type="evidence" value="ECO:0007669"/>
    <property type="project" value="UniProtKB-KW"/>
</dbReference>
<evidence type="ECO:0000313" key="6">
    <source>
        <dbReference type="Proteomes" id="UP000283474"/>
    </source>
</evidence>
<gene>
    <name evidence="5" type="ORF">CKA81_02865</name>
</gene>
<name>A0A410GGL8_9BURK</name>
<feature type="region of interest" description="Disordered" evidence="3">
    <location>
        <begin position="66"/>
        <end position="100"/>
    </location>
</feature>
<dbReference type="InterPro" id="IPR050320">
    <property type="entry name" value="N5-glutamine_MTase"/>
</dbReference>
<evidence type="ECO:0000256" key="3">
    <source>
        <dbReference type="SAM" id="MobiDB-lite"/>
    </source>
</evidence>
<dbReference type="RefSeq" id="WP_128356500.1">
    <property type="nucleotide sequence ID" value="NZ_CP022987.1"/>
</dbReference>
<dbReference type="InterPro" id="IPR007848">
    <property type="entry name" value="Small_mtfrase_dom"/>
</dbReference>
<dbReference type="Gene3D" id="3.40.50.150">
    <property type="entry name" value="Vaccinia Virus protein VP39"/>
    <property type="match status" value="1"/>
</dbReference>
<dbReference type="PANTHER" id="PTHR18895:SF74">
    <property type="entry name" value="MTRF1L RELEASE FACTOR GLUTAMINE METHYLTRANSFERASE"/>
    <property type="match status" value="1"/>
</dbReference>
<dbReference type="OrthoDB" id="267914at2"/>
<keyword evidence="5" id="KW-0808">Transferase</keyword>
<dbReference type="Proteomes" id="UP000283474">
    <property type="component" value="Chromosome"/>
</dbReference>
<dbReference type="CDD" id="cd02440">
    <property type="entry name" value="AdoMet_MTases"/>
    <property type="match status" value="1"/>
</dbReference>
<organism evidence="5 6">
    <name type="scientific">Pollutimonas thiosulfatoxidans</name>
    <dbReference type="NCBI Taxonomy" id="2028345"/>
    <lineage>
        <taxon>Bacteria</taxon>
        <taxon>Pseudomonadati</taxon>
        <taxon>Pseudomonadota</taxon>
        <taxon>Betaproteobacteria</taxon>
        <taxon>Burkholderiales</taxon>
        <taxon>Alcaligenaceae</taxon>
        <taxon>Pollutimonas</taxon>
    </lineage>
</organism>
<evidence type="ECO:0000256" key="1">
    <source>
        <dbReference type="ARBA" id="ARBA00022603"/>
    </source>
</evidence>
<proteinExistence type="predicted"/>
<dbReference type="GO" id="GO:0036009">
    <property type="term" value="F:protein-glutamine N-methyltransferase activity"/>
    <property type="evidence" value="ECO:0007669"/>
    <property type="project" value="TreeGrafter"/>
</dbReference>
<evidence type="ECO:0000259" key="4">
    <source>
        <dbReference type="Pfam" id="PF05175"/>
    </source>
</evidence>
<keyword evidence="1 5" id="KW-0489">Methyltransferase</keyword>
<reference evidence="5 6" key="1">
    <citation type="submission" date="2017-08" db="EMBL/GenBank/DDBJ databases">
        <authorList>
            <person name="Park S.-J."/>
            <person name="Kim H."/>
        </authorList>
    </citation>
    <scope>NUCLEOTIDE SEQUENCE [LARGE SCALE GENOMIC DNA]</scope>
    <source>
        <strain evidence="6">ye3</strain>
    </source>
</reference>
<sequence length="382" mass="41954">MQLEWIEDGVSRQAKWPTELLGAAPKRLVVGDDTLSADAAYRLATQGSAIVWRGDFHNARQLLQGLARRVDKPRKPPRPGKAKAEEPSDTPLDRFNRHRLRQSQRTDLLNRLLIPIQADGHIPLRRAPDVADACREALGPIREDHLLPLRALQGIIGAHEWRKKGVAVPTLPLPIHVHYGVFSPVRGEYLELVATAPLPSTELAFDVGTGSGVLAALLAQRGVRRVVATDQDPRALACASDNLRAMGLEKVVTLQQTDMFPAGSSPLIVCNPPWIPARPTTSLEHAIYDPDSRMLLAFLNGLSAHLTPQGEGWLIMSDLAEHLGLRSAEFLTDAIAAAGLRVVDRLQARPKHPKAADESDPLHAARRLEVTSLWRLTRRNTG</sequence>
<dbReference type="InterPro" id="IPR002052">
    <property type="entry name" value="DNA_methylase_N6_adenine_CS"/>
</dbReference>
<evidence type="ECO:0000256" key="2">
    <source>
        <dbReference type="ARBA" id="ARBA00022691"/>
    </source>
</evidence>
<accession>A0A410GGL8</accession>
<feature type="domain" description="Methyltransferase small" evidence="4">
    <location>
        <begin position="195"/>
        <end position="279"/>
    </location>
</feature>
<dbReference type="GO" id="GO:0003676">
    <property type="term" value="F:nucleic acid binding"/>
    <property type="evidence" value="ECO:0007669"/>
    <property type="project" value="InterPro"/>
</dbReference>
<protein>
    <submittedName>
        <fullName evidence="5">Methyltransferase</fullName>
    </submittedName>
</protein>
<dbReference type="SUPFAM" id="SSF53335">
    <property type="entry name" value="S-adenosyl-L-methionine-dependent methyltransferases"/>
    <property type="match status" value="1"/>
</dbReference>
<dbReference type="InterPro" id="IPR029063">
    <property type="entry name" value="SAM-dependent_MTases_sf"/>
</dbReference>
<feature type="compositionally biased region" description="Basic and acidic residues" evidence="3">
    <location>
        <begin position="82"/>
        <end position="95"/>
    </location>
</feature>
<evidence type="ECO:0000313" key="5">
    <source>
        <dbReference type="EMBL" id="QAA95434.1"/>
    </source>
</evidence>
<dbReference type="AlphaFoldDB" id="A0A410GGL8"/>
<dbReference type="EMBL" id="CP022987">
    <property type="protein sequence ID" value="QAA95434.1"/>
    <property type="molecule type" value="Genomic_DNA"/>
</dbReference>
<keyword evidence="2" id="KW-0949">S-adenosyl-L-methionine</keyword>
<dbReference type="KEGG" id="pus:CKA81_02865"/>
<dbReference type="Pfam" id="PF05175">
    <property type="entry name" value="MTS"/>
    <property type="match status" value="1"/>
</dbReference>
<dbReference type="PROSITE" id="PS00092">
    <property type="entry name" value="N6_MTASE"/>
    <property type="match status" value="1"/>
</dbReference>